<comment type="similarity">
    <text evidence="1 10">Belongs to the class-I aminoacyl-tRNA synthetase family.</text>
</comment>
<gene>
    <name evidence="14" type="ORF">RUM44_007923</name>
</gene>
<dbReference type="SUPFAM" id="SSF50677">
    <property type="entry name" value="ValRS/IleRS/LeuRS editing domain"/>
    <property type="match status" value="1"/>
</dbReference>
<feature type="domain" description="Methionyl/Valyl/Leucyl/Isoleucyl-tRNA synthetase anticodon-binding" evidence="13">
    <location>
        <begin position="692"/>
        <end position="797"/>
    </location>
</feature>
<organism evidence="14 15">
    <name type="scientific">Polyplax serrata</name>
    <name type="common">Common mouse louse</name>
    <dbReference type="NCBI Taxonomy" id="468196"/>
    <lineage>
        <taxon>Eukaryota</taxon>
        <taxon>Metazoa</taxon>
        <taxon>Ecdysozoa</taxon>
        <taxon>Arthropoda</taxon>
        <taxon>Hexapoda</taxon>
        <taxon>Insecta</taxon>
        <taxon>Pterygota</taxon>
        <taxon>Neoptera</taxon>
        <taxon>Paraneoptera</taxon>
        <taxon>Psocodea</taxon>
        <taxon>Troctomorpha</taxon>
        <taxon>Phthiraptera</taxon>
        <taxon>Anoplura</taxon>
        <taxon>Polyplacidae</taxon>
        <taxon>Polyplax</taxon>
    </lineage>
</organism>
<feature type="compositionally biased region" description="Polar residues" evidence="11">
    <location>
        <begin position="824"/>
        <end position="842"/>
    </location>
</feature>
<dbReference type="Gene3D" id="3.40.50.620">
    <property type="entry name" value="HUPs"/>
    <property type="match status" value="2"/>
</dbReference>
<dbReference type="PRINTS" id="PR00985">
    <property type="entry name" value="TRNASYNTHLEU"/>
</dbReference>
<dbReference type="Pfam" id="PF08264">
    <property type="entry name" value="Anticodon_1"/>
    <property type="match status" value="1"/>
</dbReference>
<dbReference type="PANTHER" id="PTHR43740:SF2">
    <property type="entry name" value="LEUCINE--TRNA LIGASE, MITOCHONDRIAL"/>
    <property type="match status" value="1"/>
</dbReference>
<evidence type="ECO:0000256" key="5">
    <source>
        <dbReference type="ARBA" id="ARBA00022840"/>
    </source>
</evidence>
<dbReference type="PROSITE" id="PS00178">
    <property type="entry name" value="AA_TRNA_LIGASE_I"/>
    <property type="match status" value="1"/>
</dbReference>
<dbReference type="InterPro" id="IPR014729">
    <property type="entry name" value="Rossmann-like_a/b/a_fold"/>
</dbReference>
<evidence type="ECO:0000256" key="7">
    <source>
        <dbReference type="ARBA" id="ARBA00023146"/>
    </source>
</evidence>
<evidence type="ECO:0000259" key="13">
    <source>
        <dbReference type="Pfam" id="PF08264"/>
    </source>
</evidence>
<keyword evidence="4 10" id="KW-0547">Nucleotide-binding</keyword>
<feature type="region of interest" description="Disordered" evidence="11">
    <location>
        <begin position="820"/>
        <end position="842"/>
    </location>
</feature>
<name>A0ABR1B7F1_POLSC</name>
<evidence type="ECO:0000256" key="8">
    <source>
        <dbReference type="ARBA" id="ARBA00030520"/>
    </source>
</evidence>
<proteinExistence type="inferred from homology"/>
<evidence type="ECO:0000256" key="6">
    <source>
        <dbReference type="ARBA" id="ARBA00022917"/>
    </source>
</evidence>
<feature type="domain" description="Aminoacyl-tRNA synthetase class Ia" evidence="12">
    <location>
        <begin position="49"/>
        <end position="242"/>
    </location>
</feature>
<dbReference type="InterPro" id="IPR001412">
    <property type="entry name" value="aa-tRNA-synth_I_CS"/>
</dbReference>
<sequence length="842" mass="97449">MRLLTFLDSDSLWILALNLPSTRCSLRYLSGINRWNEELSSEIKIEIENHWGEKITHQYFKENADKQKFYILSMFPYPSGSLHMGHIRVYSISDSLARFFRMKGLNVIHPMGWDAFGLPAENAALDRGVDPDEWTQKNIASMKSIMERMNFSFDWDREFATCDSDYYKWTQFLFLKLYENNLAYRKEEVVNWDPIDQTVLANEQVDAEGRSWRSGAVVEKKKLKQWFIRATVFSKSLLDGLSDPLLKDWKDVVDIQRHWIGKVNGTTINFQIVNGDFEREVPIWIKRPEYIDSAQFVGVKAESLWTFGCNVEGMLLPYKLKNPFTSELLPVYVTDSFDYPDGTDICLGIPVLSEAHKRFADSVNISESPCLQQSASNEELLSLREKICSEARERGIGGYPTSSNLKDWLISRQRYWGTPIPIIHCQKCGEQPVPESDLPVRLPKVKSIKIGKNPLKETKDWLNVTCPKCGGEATRETDTMDTFVDSSWYYLRYLDPDNENAAFNVNKSMEMMPVDVYIGGKEHAVLHLYFARFMNHFLHSMNLVPHREPFKRLLCQGMVRGRTFRSKTGEYMKHDMVEKKDDKYFHKTTGEPLILEWEKMSKSKYNGVEPKDMLDTYGIDTTRLVVLGDATPHSDLDWDVKSFQGILNWQHRLWLTVAEFIRVRSEGRTKPPETEEYKKLDYFMFDSRNFYVGKVTDLLERTFNVATAVKKMQGLTGALRKADKDLVAFSQQYERALAVQIIMLVPVAPHFASELWAGFLKAPNRLSDDIQWDVPVCQQEWPKVDDSHTQRSEKVMGMLKLNKYKTKHERKMEKLQKKLAARQAGTQSSVENESNGDGNVVT</sequence>
<feature type="domain" description="Aminoacyl-tRNA synthetase class Ia" evidence="12">
    <location>
        <begin position="598"/>
        <end position="638"/>
    </location>
</feature>
<keyword evidence="7 10" id="KW-0030">Aminoacyl-tRNA synthetase</keyword>
<dbReference type="EMBL" id="JAWJWF010000002">
    <property type="protein sequence ID" value="KAK6637503.1"/>
    <property type="molecule type" value="Genomic_DNA"/>
</dbReference>
<dbReference type="InterPro" id="IPR009008">
    <property type="entry name" value="Val/Leu/Ile-tRNA-synth_edit"/>
</dbReference>
<evidence type="ECO:0000313" key="14">
    <source>
        <dbReference type="EMBL" id="KAK6637503.1"/>
    </source>
</evidence>
<evidence type="ECO:0000256" key="9">
    <source>
        <dbReference type="ARBA" id="ARBA00047469"/>
    </source>
</evidence>
<feature type="domain" description="Aminoacyl-tRNA synthetase class Ia" evidence="12">
    <location>
        <begin position="403"/>
        <end position="561"/>
    </location>
</feature>
<evidence type="ECO:0000256" key="11">
    <source>
        <dbReference type="SAM" id="MobiDB-lite"/>
    </source>
</evidence>
<keyword evidence="3 10" id="KW-0436">Ligase</keyword>
<accession>A0ABR1B7F1</accession>
<reference evidence="14 15" key="1">
    <citation type="submission" date="2023-09" db="EMBL/GenBank/DDBJ databases">
        <title>Genomes of two closely related lineages of the louse Polyplax serrata with different host specificities.</title>
        <authorList>
            <person name="Martinu J."/>
            <person name="Tarabai H."/>
            <person name="Stefka J."/>
            <person name="Hypsa V."/>
        </authorList>
    </citation>
    <scope>NUCLEOTIDE SEQUENCE [LARGE SCALE GENOMIC DNA]</scope>
    <source>
        <strain evidence="14">98ZLc_SE</strain>
    </source>
</reference>
<dbReference type="InterPro" id="IPR009080">
    <property type="entry name" value="tRNAsynth_Ia_anticodon-bd"/>
</dbReference>
<evidence type="ECO:0000256" key="4">
    <source>
        <dbReference type="ARBA" id="ARBA00022741"/>
    </source>
</evidence>
<comment type="catalytic activity">
    <reaction evidence="9">
        <text>tRNA(Leu) + L-leucine + ATP = L-leucyl-tRNA(Leu) + AMP + diphosphate</text>
        <dbReference type="Rhea" id="RHEA:11688"/>
        <dbReference type="Rhea" id="RHEA-COMP:9613"/>
        <dbReference type="Rhea" id="RHEA-COMP:9622"/>
        <dbReference type="ChEBI" id="CHEBI:30616"/>
        <dbReference type="ChEBI" id="CHEBI:33019"/>
        <dbReference type="ChEBI" id="CHEBI:57427"/>
        <dbReference type="ChEBI" id="CHEBI:78442"/>
        <dbReference type="ChEBI" id="CHEBI:78494"/>
        <dbReference type="ChEBI" id="CHEBI:456215"/>
        <dbReference type="EC" id="6.1.1.4"/>
    </reaction>
</comment>
<protein>
    <recommendedName>
        <fullName evidence="2">leucine--tRNA ligase</fullName>
        <ecNumber evidence="2">6.1.1.4</ecNumber>
    </recommendedName>
    <alternativeName>
        <fullName evidence="8">Leucyl-tRNA synthetase</fullName>
    </alternativeName>
</protein>
<dbReference type="SUPFAM" id="SSF47323">
    <property type="entry name" value="Anticodon-binding domain of a subclass of class I aminoacyl-tRNA synthetases"/>
    <property type="match status" value="1"/>
</dbReference>
<dbReference type="PANTHER" id="PTHR43740">
    <property type="entry name" value="LEUCYL-TRNA SYNTHETASE"/>
    <property type="match status" value="1"/>
</dbReference>
<evidence type="ECO:0000256" key="3">
    <source>
        <dbReference type="ARBA" id="ARBA00022598"/>
    </source>
</evidence>
<evidence type="ECO:0000256" key="2">
    <source>
        <dbReference type="ARBA" id="ARBA00013164"/>
    </source>
</evidence>
<dbReference type="InterPro" id="IPR013155">
    <property type="entry name" value="M/V/L/I-tRNA-synth_anticd-bd"/>
</dbReference>
<comment type="caution">
    <text evidence="14">The sequence shown here is derived from an EMBL/GenBank/DDBJ whole genome shotgun (WGS) entry which is preliminary data.</text>
</comment>
<dbReference type="InterPro" id="IPR002302">
    <property type="entry name" value="Leu-tRNA-ligase"/>
</dbReference>
<evidence type="ECO:0000256" key="10">
    <source>
        <dbReference type="RuleBase" id="RU363035"/>
    </source>
</evidence>
<dbReference type="EC" id="6.1.1.4" evidence="2"/>
<dbReference type="Pfam" id="PF00133">
    <property type="entry name" value="tRNA-synt_1"/>
    <property type="match status" value="3"/>
</dbReference>
<dbReference type="InterPro" id="IPR002300">
    <property type="entry name" value="aa-tRNA-synth_Ia"/>
</dbReference>
<keyword evidence="6 10" id="KW-0648">Protein biosynthesis</keyword>
<evidence type="ECO:0000256" key="1">
    <source>
        <dbReference type="ARBA" id="ARBA00005594"/>
    </source>
</evidence>
<dbReference type="SUPFAM" id="SSF52374">
    <property type="entry name" value="Nucleotidylyl transferase"/>
    <property type="match status" value="1"/>
</dbReference>
<keyword evidence="15" id="KW-1185">Reference proteome</keyword>
<evidence type="ECO:0000259" key="12">
    <source>
        <dbReference type="Pfam" id="PF00133"/>
    </source>
</evidence>
<keyword evidence="5 10" id="KW-0067">ATP-binding</keyword>
<dbReference type="Proteomes" id="UP001359485">
    <property type="component" value="Unassembled WGS sequence"/>
</dbReference>
<evidence type="ECO:0000313" key="15">
    <source>
        <dbReference type="Proteomes" id="UP001359485"/>
    </source>
</evidence>
<dbReference type="CDD" id="cd00812">
    <property type="entry name" value="LeuRS_core"/>
    <property type="match status" value="1"/>
</dbReference>
<dbReference type="Gene3D" id="1.10.730.10">
    <property type="entry name" value="Isoleucyl-tRNA Synthetase, Domain 1"/>
    <property type="match status" value="1"/>
</dbReference>